<sequence>MKITRDKVIKHFFGIEGTMDEYKRNEANRIGTNAFMALYSYLLLSSLIALMVGLKYPQYALYALLACNILTAVYGVSFYIMKASKNALLTVNEVTSDNVARIRLHNVKKGIGDAIYFGVTMHLLQAVFSWITGDGFLAYICSPFELIISGGAGILFGITTIFMMNAKISNIGKG</sequence>
<keyword evidence="1" id="KW-0812">Transmembrane</keyword>
<gene>
    <name evidence="2" type="ORF">EsVE80_01170</name>
</gene>
<dbReference type="EMBL" id="AP022822">
    <property type="protein sequence ID" value="BCA84594.1"/>
    <property type="molecule type" value="Genomic_DNA"/>
</dbReference>
<dbReference type="KEGG" id="esg:EsVE80_01170"/>
<evidence type="ECO:0000313" key="2">
    <source>
        <dbReference type="EMBL" id="BCA84594.1"/>
    </source>
</evidence>
<feature type="transmembrane region" description="Helical" evidence="1">
    <location>
        <begin position="111"/>
        <end position="131"/>
    </location>
</feature>
<feature type="transmembrane region" description="Helical" evidence="1">
    <location>
        <begin position="59"/>
        <end position="80"/>
    </location>
</feature>
<protein>
    <recommendedName>
        <fullName evidence="4">DUF3278 domain-containing protein</fullName>
    </recommendedName>
</protein>
<keyword evidence="1" id="KW-1133">Transmembrane helix</keyword>
<dbReference type="InterPro" id="IPR021697">
    <property type="entry name" value="DUF3278"/>
</dbReference>
<feature type="transmembrane region" description="Helical" evidence="1">
    <location>
        <begin position="33"/>
        <end position="53"/>
    </location>
</feature>
<evidence type="ECO:0000256" key="1">
    <source>
        <dbReference type="SAM" id="Phobius"/>
    </source>
</evidence>
<organism evidence="2 3">
    <name type="scientific">Enterococcus saigonensis</name>
    <dbReference type="NCBI Taxonomy" id="1805431"/>
    <lineage>
        <taxon>Bacteria</taxon>
        <taxon>Bacillati</taxon>
        <taxon>Bacillota</taxon>
        <taxon>Bacilli</taxon>
        <taxon>Lactobacillales</taxon>
        <taxon>Enterococcaceae</taxon>
        <taxon>Enterococcus</taxon>
    </lineage>
</organism>
<proteinExistence type="predicted"/>
<dbReference type="Pfam" id="PF11683">
    <property type="entry name" value="DUF3278"/>
    <property type="match status" value="1"/>
</dbReference>
<dbReference type="Proteomes" id="UP000502998">
    <property type="component" value="Chromosome"/>
</dbReference>
<reference evidence="2 3" key="1">
    <citation type="submission" date="2020-02" db="EMBL/GenBank/DDBJ databases">
        <title>Characterization of vanA genotype vancomycin-resistant Enterococcus saigonensis VE80.</title>
        <authorList>
            <person name="Harada T."/>
            <person name="Motooka D."/>
            <person name="Nakamura S."/>
            <person name="Yamamoto Y."/>
            <person name="Kawahara R."/>
            <person name="Kawatsu K."/>
        </authorList>
    </citation>
    <scope>NUCLEOTIDE SEQUENCE [LARGE SCALE GENOMIC DNA]</scope>
    <source>
        <strain evidence="2 3">VE80</strain>
    </source>
</reference>
<evidence type="ECO:0000313" key="3">
    <source>
        <dbReference type="Proteomes" id="UP000502998"/>
    </source>
</evidence>
<accession>A0A679ILB5</accession>
<name>A0A679ILB5_9ENTE</name>
<feature type="transmembrane region" description="Helical" evidence="1">
    <location>
        <begin position="137"/>
        <end position="164"/>
    </location>
</feature>
<keyword evidence="1" id="KW-0472">Membrane</keyword>
<keyword evidence="3" id="KW-1185">Reference proteome</keyword>
<evidence type="ECO:0008006" key="4">
    <source>
        <dbReference type="Google" id="ProtNLM"/>
    </source>
</evidence>
<dbReference type="AlphaFoldDB" id="A0A679ILB5"/>